<dbReference type="Proteomes" id="UP001295740">
    <property type="component" value="Unassembled WGS sequence"/>
</dbReference>
<proteinExistence type="predicted"/>
<accession>A0AAI8YMJ3</accession>
<comment type="caution">
    <text evidence="2">The sequence shown here is derived from an EMBL/GenBank/DDBJ whole genome shotgun (WGS) entry which is preliminary data.</text>
</comment>
<evidence type="ECO:0000313" key="3">
    <source>
        <dbReference type="Proteomes" id="UP001295740"/>
    </source>
</evidence>
<dbReference type="EMBL" id="CAUWAG010000013">
    <property type="protein sequence ID" value="CAJ2510204.1"/>
    <property type="molecule type" value="Genomic_DNA"/>
</dbReference>
<gene>
    <name evidence="2" type="ORF">KHLLAP_LOCUS10672</name>
</gene>
<keyword evidence="3" id="KW-1185">Reference proteome</keyword>
<evidence type="ECO:0000313" key="2">
    <source>
        <dbReference type="EMBL" id="CAJ2510204.1"/>
    </source>
</evidence>
<evidence type="ECO:0000256" key="1">
    <source>
        <dbReference type="SAM" id="MobiDB-lite"/>
    </source>
</evidence>
<feature type="compositionally biased region" description="Pro residues" evidence="1">
    <location>
        <begin position="145"/>
        <end position="155"/>
    </location>
</feature>
<dbReference type="AlphaFoldDB" id="A0AAI8YMJ3"/>
<protein>
    <submittedName>
        <fullName evidence="2">Uu.00g061040.m01.CDS01</fullName>
    </submittedName>
</protein>
<organism evidence="2 3">
    <name type="scientific">Anthostomella pinea</name>
    <dbReference type="NCBI Taxonomy" id="933095"/>
    <lineage>
        <taxon>Eukaryota</taxon>
        <taxon>Fungi</taxon>
        <taxon>Dikarya</taxon>
        <taxon>Ascomycota</taxon>
        <taxon>Pezizomycotina</taxon>
        <taxon>Sordariomycetes</taxon>
        <taxon>Xylariomycetidae</taxon>
        <taxon>Xylariales</taxon>
        <taxon>Xylariaceae</taxon>
        <taxon>Anthostomella</taxon>
    </lineage>
</organism>
<name>A0AAI8YMJ3_9PEZI</name>
<feature type="region of interest" description="Disordered" evidence="1">
    <location>
        <begin position="142"/>
        <end position="170"/>
    </location>
</feature>
<sequence length="342" mass="37262">MISPAQESSSASSAMPLRPLTGCRAGLYTFPNLPIEESISLPKDSLGYQDRSAIEAWVNGDDDADAYFADANETFTQEETNTADEFFNARSSFSKGSTFADETFGDLDEDASLVSLPFSIKEAAHRTPYPYSPPTPYPMNFLSPYPTPPPTPPPTSQSEVKAEEDTNRGRIRTRGRALALTTPIRPNLLRQDAMSWTDDLVKKSLTRGRGRALTLITPDRPTFPHQEGMPWTDDLVKESPTRAPTLVIAPGGALPGVTLHKASTLCVGSEALMPAPQLSRRLSIPLTARTHFHPSPFKGEAQPGSEVPVVSLDEAAPTAWNREGEGMRSDLLPVRRNLGDGW</sequence>
<reference evidence="2" key="1">
    <citation type="submission" date="2023-10" db="EMBL/GenBank/DDBJ databases">
        <authorList>
            <person name="Hackl T."/>
        </authorList>
    </citation>
    <scope>NUCLEOTIDE SEQUENCE</scope>
</reference>